<comment type="similarity">
    <text evidence="8">Belongs to the binding-protein-dependent transport system permease family.</text>
</comment>
<dbReference type="EMBL" id="JABAHY010000002">
    <property type="protein sequence ID" value="NLS09241.1"/>
    <property type="molecule type" value="Genomic_DNA"/>
</dbReference>
<feature type="domain" description="ABC transmembrane type-1" evidence="9">
    <location>
        <begin position="11"/>
        <end position="199"/>
    </location>
</feature>
<comment type="subcellular location">
    <subcellularLocation>
        <location evidence="1 8">Cell membrane</location>
        <topology evidence="1 8">Multi-pass membrane protein</topology>
    </subcellularLocation>
</comment>
<accession>A0A7X8TIN2</accession>
<feature type="transmembrane region" description="Helical" evidence="8">
    <location>
        <begin position="136"/>
        <end position="158"/>
    </location>
</feature>
<evidence type="ECO:0000313" key="10">
    <source>
        <dbReference type="EMBL" id="NLS09241.1"/>
    </source>
</evidence>
<keyword evidence="7 8" id="KW-0472">Membrane</keyword>
<evidence type="ECO:0000256" key="8">
    <source>
        <dbReference type="RuleBase" id="RU363032"/>
    </source>
</evidence>
<keyword evidence="6 8" id="KW-1133">Transmembrane helix</keyword>
<name>A0A7X8TIN2_9MICC</name>
<keyword evidence="2 8" id="KW-0813">Transport</keyword>
<dbReference type="AlphaFoldDB" id="A0A7X8TIN2"/>
<evidence type="ECO:0000256" key="3">
    <source>
        <dbReference type="ARBA" id="ARBA00022475"/>
    </source>
</evidence>
<dbReference type="Proteomes" id="UP000523139">
    <property type="component" value="Unassembled WGS sequence"/>
</dbReference>
<evidence type="ECO:0000256" key="2">
    <source>
        <dbReference type="ARBA" id="ARBA00022448"/>
    </source>
</evidence>
<dbReference type="Gene3D" id="1.10.3720.10">
    <property type="entry name" value="MetI-like"/>
    <property type="match status" value="1"/>
</dbReference>
<evidence type="ECO:0000256" key="5">
    <source>
        <dbReference type="ARBA" id="ARBA00022970"/>
    </source>
</evidence>
<comment type="caution">
    <text evidence="10">The sequence shown here is derived from an EMBL/GenBank/DDBJ whole genome shotgun (WGS) entry which is preliminary data.</text>
</comment>
<reference evidence="10 11" key="1">
    <citation type="submission" date="2020-04" db="EMBL/GenBank/DDBJ databases">
        <title>Nesterenkonia sp. nov., isolated from marine sediment.</title>
        <authorList>
            <person name="Zhang G."/>
        </authorList>
    </citation>
    <scope>NUCLEOTIDE SEQUENCE [LARGE SCALE GENOMIC DNA]</scope>
    <source>
        <strain evidence="10 11">MY13</strain>
    </source>
</reference>
<dbReference type="PANTHER" id="PTHR30614">
    <property type="entry name" value="MEMBRANE COMPONENT OF AMINO ACID ABC TRANSPORTER"/>
    <property type="match status" value="1"/>
</dbReference>
<proteinExistence type="inferred from homology"/>
<evidence type="ECO:0000259" key="9">
    <source>
        <dbReference type="PROSITE" id="PS50928"/>
    </source>
</evidence>
<dbReference type="InterPro" id="IPR043429">
    <property type="entry name" value="ArtM/GltK/GlnP/TcyL/YhdX-like"/>
</dbReference>
<evidence type="ECO:0000313" key="11">
    <source>
        <dbReference type="Proteomes" id="UP000523139"/>
    </source>
</evidence>
<dbReference type="NCBIfam" id="TIGR01726">
    <property type="entry name" value="HEQRo_perm_3TM"/>
    <property type="match status" value="1"/>
</dbReference>
<dbReference type="InterPro" id="IPR010065">
    <property type="entry name" value="AA_ABC_transptr_permease_3TM"/>
</dbReference>
<gene>
    <name evidence="10" type="ORF">HGQ17_04315</name>
</gene>
<dbReference type="SUPFAM" id="SSF161098">
    <property type="entry name" value="MetI-like"/>
    <property type="match status" value="1"/>
</dbReference>
<feature type="transmembrane region" description="Helical" evidence="8">
    <location>
        <begin position="12"/>
        <end position="34"/>
    </location>
</feature>
<feature type="transmembrane region" description="Helical" evidence="8">
    <location>
        <begin position="178"/>
        <end position="199"/>
    </location>
</feature>
<evidence type="ECO:0000256" key="6">
    <source>
        <dbReference type="ARBA" id="ARBA00022989"/>
    </source>
</evidence>
<sequence length="215" mass="23014">MLDSSYVIEGLMITLQIWVGAFLLSVILAVPVAILRRSDNLLLRFIGGIWAWIARGIPPVAWLIIIYFGLSLGIISEVPVYAAIVGLGVVNSAYIGDSIRAGLDAVPTGQWEGAASVGMNLRDTLFRVILPQALPVMLASTAAYSITLLKNTAIASIIGANEMVFYAYNASQVGVNPLVAFLTIGIVYLLFTIPVGLFARWLDARVMRSTTGVAS</sequence>
<evidence type="ECO:0000256" key="1">
    <source>
        <dbReference type="ARBA" id="ARBA00004651"/>
    </source>
</evidence>
<keyword evidence="3" id="KW-1003">Cell membrane</keyword>
<keyword evidence="4 8" id="KW-0812">Transmembrane</keyword>
<dbReference type="GO" id="GO:0043190">
    <property type="term" value="C:ATP-binding cassette (ABC) transporter complex"/>
    <property type="evidence" value="ECO:0007669"/>
    <property type="project" value="InterPro"/>
</dbReference>
<keyword evidence="11" id="KW-1185">Reference proteome</keyword>
<keyword evidence="5" id="KW-0029">Amino-acid transport</keyword>
<dbReference type="RefSeq" id="WP_168886722.1">
    <property type="nucleotide sequence ID" value="NZ_JABAHY010000002.1"/>
</dbReference>
<dbReference type="GO" id="GO:0006865">
    <property type="term" value="P:amino acid transport"/>
    <property type="evidence" value="ECO:0007669"/>
    <property type="project" value="UniProtKB-KW"/>
</dbReference>
<feature type="transmembrane region" description="Helical" evidence="8">
    <location>
        <begin position="64"/>
        <end position="90"/>
    </location>
</feature>
<protein>
    <submittedName>
        <fullName evidence="10">Amino acid ABC transporter permease</fullName>
    </submittedName>
</protein>
<evidence type="ECO:0000256" key="7">
    <source>
        <dbReference type="ARBA" id="ARBA00023136"/>
    </source>
</evidence>
<dbReference type="PANTHER" id="PTHR30614:SF0">
    <property type="entry name" value="L-CYSTINE TRANSPORT SYSTEM PERMEASE PROTEIN TCYL"/>
    <property type="match status" value="1"/>
</dbReference>
<dbReference type="PROSITE" id="PS50928">
    <property type="entry name" value="ABC_TM1"/>
    <property type="match status" value="1"/>
</dbReference>
<evidence type="ECO:0000256" key="4">
    <source>
        <dbReference type="ARBA" id="ARBA00022692"/>
    </source>
</evidence>
<organism evidence="10 11">
    <name type="scientific">Nesterenkonia sedimenti</name>
    <dbReference type="NCBI Taxonomy" id="1463632"/>
    <lineage>
        <taxon>Bacteria</taxon>
        <taxon>Bacillati</taxon>
        <taxon>Actinomycetota</taxon>
        <taxon>Actinomycetes</taxon>
        <taxon>Micrococcales</taxon>
        <taxon>Micrococcaceae</taxon>
        <taxon>Nesterenkonia</taxon>
    </lineage>
</organism>
<dbReference type="InterPro" id="IPR035906">
    <property type="entry name" value="MetI-like_sf"/>
</dbReference>
<dbReference type="GO" id="GO:0022857">
    <property type="term" value="F:transmembrane transporter activity"/>
    <property type="evidence" value="ECO:0007669"/>
    <property type="project" value="InterPro"/>
</dbReference>
<dbReference type="CDD" id="cd06261">
    <property type="entry name" value="TM_PBP2"/>
    <property type="match status" value="1"/>
</dbReference>
<dbReference type="Pfam" id="PF00528">
    <property type="entry name" value="BPD_transp_1"/>
    <property type="match status" value="1"/>
</dbReference>
<dbReference type="InterPro" id="IPR000515">
    <property type="entry name" value="MetI-like"/>
</dbReference>